<name>A0A3E0H8P8_9PSEU</name>
<dbReference type="EC" id="3.2.1.52" evidence="3"/>
<keyword evidence="10" id="KW-1185">Reference proteome</keyword>
<feature type="domain" description="Glycoside hydrolase family 20 catalytic" evidence="7">
    <location>
        <begin position="113"/>
        <end position="448"/>
    </location>
</feature>
<evidence type="ECO:0000256" key="2">
    <source>
        <dbReference type="ARBA" id="ARBA00006285"/>
    </source>
</evidence>
<dbReference type="Pfam" id="PF02838">
    <property type="entry name" value="Glyco_hydro_20b"/>
    <property type="match status" value="1"/>
</dbReference>
<gene>
    <name evidence="9" type="ORF">BCF44_11381</name>
</gene>
<dbReference type="AlphaFoldDB" id="A0A3E0H8P8"/>
<comment type="catalytic activity">
    <reaction evidence="1">
        <text>Hydrolysis of terminal non-reducing N-acetyl-D-hexosamine residues in N-acetyl-beta-D-hexosaminides.</text>
        <dbReference type="EC" id="3.2.1.52"/>
    </reaction>
</comment>
<dbReference type="EMBL" id="QUNO01000013">
    <property type="protein sequence ID" value="REH39226.1"/>
    <property type="molecule type" value="Genomic_DNA"/>
</dbReference>
<organism evidence="9 10">
    <name type="scientific">Kutzneria buriramensis</name>
    <dbReference type="NCBI Taxonomy" id="1045776"/>
    <lineage>
        <taxon>Bacteria</taxon>
        <taxon>Bacillati</taxon>
        <taxon>Actinomycetota</taxon>
        <taxon>Actinomycetes</taxon>
        <taxon>Pseudonocardiales</taxon>
        <taxon>Pseudonocardiaceae</taxon>
        <taxon>Kutzneria</taxon>
    </lineage>
</organism>
<dbReference type="InterPro" id="IPR015883">
    <property type="entry name" value="Glyco_hydro_20_cat"/>
</dbReference>
<evidence type="ECO:0000256" key="6">
    <source>
        <dbReference type="PIRSR" id="PIRSR625705-1"/>
    </source>
</evidence>
<dbReference type="PANTHER" id="PTHR22600">
    <property type="entry name" value="BETA-HEXOSAMINIDASE"/>
    <property type="match status" value="1"/>
</dbReference>
<dbReference type="GO" id="GO:0030203">
    <property type="term" value="P:glycosaminoglycan metabolic process"/>
    <property type="evidence" value="ECO:0007669"/>
    <property type="project" value="TreeGrafter"/>
</dbReference>
<dbReference type="Proteomes" id="UP000256269">
    <property type="component" value="Unassembled WGS sequence"/>
</dbReference>
<feature type="domain" description="Beta-hexosaminidase bacterial type N-terminal" evidence="8">
    <location>
        <begin position="2"/>
        <end position="108"/>
    </location>
</feature>
<dbReference type="InterPro" id="IPR029018">
    <property type="entry name" value="Hex-like_dom2"/>
</dbReference>
<evidence type="ECO:0000256" key="4">
    <source>
        <dbReference type="ARBA" id="ARBA00022801"/>
    </source>
</evidence>
<dbReference type="PANTHER" id="PTHR22600:SF57">
    <property type="entry name" value="BETA-N-ACETYLHEXOSAMINIDASE"/>
    <property type="match status" value="1"/>
</dbReference>
<keyword evidence="4" id="KW-0378">Hydrolase</keyword>
<proteinExistence type="inferred from homology"/>
<dbReference type="GO" id="GO:0004563">
    <property type="term" value="F:beta-N-acetylhexosaminidase activity"/>
    <property type="evidence" value="ECO:0007669"/>
    <property type="project" value="UniProtKB-EC"/>
</dbReference>
<evidence type="ECO:0000313" key="9">
    <source>
        <dbReference type="EMBL" id="REH39226.1"/>
    </source>
</evidence>
<feature type="active site" description="Proton donor" evidence="6">
    <location>
        <position position="279"/>
    </location>
</feature>
<dbReference type="SUPFAM" id="SSF55545">
    <property type="entry name" value="beta-N-acetylhexosaminidase-like domain"/>
    <property type="match status" value="1"/>
</dbReference>
<comment type="similarity">
    <text evidence="2">Belongs to the glycosyl hydrolase 20 family.</text>
</comment>
<accession>A0A3E0H8P8</accession>
<dbReference type="InterPro" id="IPR017853">
    <property type="entry name" value="GH"/>
</dbReference>
<reference evidence="9 10" key="1">
    <citation type="submission" date="2018-08" db="EMBL/GenBank/DDBJ databases">
        <title>Genomic Encyclopedia of Archaeal and Bacterial Type Strains, Phase II (KMG-II): from individual species to whole genera.</title>
        <authorList>
            <person name="Goeker M."/>
        </authorList>
    </citation>
    <scope>NUCLEOTIDE SEQUENCE [LARGE SCALE GENOMIC DNA]</scope>
    <source>
        <strain evidence="9 10">DSM 45791</strain>
    </source>
</reference>
<evidence type="ECO:0000256" key="5">
    <source>
        <dbReference type="ARBA" id="ARBA00023295"/>
    </source>
</evidence>
<dbReference type="InterPro" id="IPR015882">
    <property type="entry name" value="HEX_bac_N"/>
</dbReference>
<sequence>MLIPRPNHIEPLPDWFYLRPDLRISCGPGAEAAGDLLAGYLGVRGGSGAPSIWLELRTTAGGVEGYDLNIQPHQVFLAATSEQGLLNGVQTLRALARDEYLPCLRIKDEPRLPWRGVMLDVARHHMPLEFLHQFVDVLALHKLNVLHLHLTDDQGWRMEIDGWPRLIDVGAWRSESMADGVPHGGYYTQAELRELVRCAAARGVTVVPEIEMPGHVRAALAAYPELGNFPERPLPVWTSWGISEDILGVHDTALEFCREVLRQVVDVFPSPYVHIGGDECPTTQWATAPSALARAAELGFDDRGRLHGWFLGQMRDTLRDLGRTAICWAEAGQHAGGLPPGLVLAAWRDAEHGAQAVRGGHQVIMAPHRATYLDYRETEPPGRSGIVTTVADVYRFDPLAGGLPVASGNSPGVLGTQAQLWTELAPTPDDVRRLAFPRLCAFADMAWHSGPPDYDDFRRRLAGQLDLLRAIDALPASIETTTP</sequence>
<keyword evidence="5" id="KW-0326">Glycosidase</keyword>
<dbReference type="SUPFAM" id="SSF51445">
    <property type="entry name" value="(Trans)glycosidases"/>
    <property type="match status" value="1"/>
</dbReference>
<dbReference type="RefSeq" id="WP_246015906.1">
    <property type="nucleotide sequence ID" value="NZ_CP144375.1"/>
</dbReference>
<dbReference type="PRINTS" id="PR00738">
    <property type="entry name" value="GLHYDRLASE20"/>
</dbReference>
<comment type="caution">
    <text evidence="9">The sequence shown here is derived from an EMBL/GenBank/DDBJ whole genome shotgun (WGS) entry which is preliminary data.</text>
</comment>
<dbReference type="GO" id="GO:0016020">
    <property type="term" value="C:membrane"/>
    <property type="evidence" value="ECO:0007669"/>
    <property type="project" value="TreeGrafter"/>
</dbReference>
<dbReference type="Gene3D" id="3.20.20.80">
    <property type="entry name" value="Glycosidases"/>
    <property type="match status" value="1"/>
</dbReference>
<evidence type="ECO:0000259" key="8">
    <source>
        <dbReference type="Pfam" id="PF02838"/>
    </source>
</evidence>
<dbReference type="GO" id="GO:0005975">
    <property type="term" value="P:carbohydrate metabolic process"/>
    <property type="evidence" value="ECO:0007669"/>
    <property type="project" value="InterPro"/>
</dbReference>
<evidence type="ECO:0000256" key="3">
    <source>
        <dbReference type="ARBA" id="ARBA00012663"/>
    </source>
</evidence>
<dbReference type="Gene3D" id="3.30.379.10">
    <property type="entry name" value="Chitobiase/beta-hexosaminidase domain 2-like"/>
    <property type="match status" value="1"/>
</dbReference>
<evidence type="ECO:0000313" key="10">
    <source>
        <dbReference type="Proteomes" id="UP000256269"/>
    </source>
</evidence>
<protein>
    <recommendedName>
        <fullName evidence="3">beta-N-acetylhexosaminidase</fullName>
        <ecNumber evidence="3">3.2.1.52</ecNumber>
    </recommendedName>
</protein>
<dbReference type="CDD" id="cd06563">
    <property type="entry name" value="GH20_chitobiase-like"/>
    <property type="match status" value="1"/>
</dbReference>
<dbReference type="InterPro" id="IPR025705">
    <property type="entry name" value="Beta_hexosaminidase_sua/sub"/>
</dbReference>
<evidence type="ECO:0000256" key="1">
    <source>
        <dbReference type="ARBA" id="ARBA00001231"/>
    </source>
</evidence>
<evidence type="ECO:0000259" key="7">
    <source>
        <dbReference type="Pfam" id="PF00728"/>
    </source>
</evidence>
<dbReference type="Pfam" id="PF00728">
    <property type="entry name" value="Glyco_hydro_20"/>
    <property type="match status" value="1"/>
</dbReference>